<keyword evidence="1" id="KW-0812">Transmembrane</keyword>
<dbReference type="Proteomes" id="UP000033900">
    <property type="component" value="Unassembled WGS sequence"/>
</dbReference>
<dbReference type="InterPro" id="IPR025403">
    <property type="entry name" value="TgpA-like_C"/>
</dbReference>
<evidence type="ECO:0000313" key="4">
    <source>
        <dbReference type="Proteomes" id="UP000033900"/>
    </source>
</evidence>
<dbReference type="AlphaFoldDB" id="A0A0M2HPI8"/>
<dbReference type="STRING" id="273678.RS84_03480"/>
<gene>
    <name evidence="3" type="ORF">RS84_03480</name>
</gene>
<dbReference type="Pfam" id="PF13559">
    <property type="entry name" value="DUF4129"/>
    <property type="match status" value="1"/>
</dbReference>
<feature type="domain" description="Protein-glutamine gamma-glutamyltransferase-like C-terminal" evidence="2">
    <location>
        <begin position="131"/>
        <end position="199"/>
    </location>
</feature>
<keyword evidence="4" id="KW-1185">Reference proteome</keyword>
<dbReference type="RefSeq" id="WP_045258956.1">
    <property type="nucleotide sequence ID" value="NZ_JYJB01000010.1"/>
</dbReference>
<proteinExistence type="predicted"/>
<comment type="caution">
    <text evidence="3">The sequence shown here is derived from an EMBL/GenBank/DDBJ whole genome shotgun (WGS) entry which is preliminary data.</text>
</comment>
<accession>A0A0M2HPI8</accession>
<dbReference type="PATRIC" id="fig|273678.4.peg.3473"/>
<feature type="transmembrane region" description="Helical" evidence="1">
    <location>
        <begin position="64"/>
        <end position="83"/>
    </location>
</feature>
<name>A0A0M2HPI8_9MICO</name>
<keyword evidence="1" id="KW-0472">Membrane</keyword>
<protein>
    <recommendedName>
        <fullName evidence="2">Protein-glutamine gamma-glutamyltransferase-like C-terminal domain-containing protein</fullName>
    </recommendedName>
</protein>
<sequence length="213" mass="22930">MGVRFGDVYVPDGDEARRWAEEELAQQKYAEAKPTWFDRLAQSVWDFIAGLFNPERTANVGPSALIIVSVLIVAALVTVLIIWGRPRRSQAVRAARTALLGAEDDRTAAQLRADAGRLAAAGDWDEATVLRFRALARGLLERDLIDPAPGATAQAIAREVGAVFPAEAAPVRAAAVSFDDVRYLRHPATADTYAQLAATDDRLSALRLGAVPA</sequence>
<evidence type="ECO:0000256" key="1">
    <source>
        <dbReference type="SAM" id="Phobius"/>
    </source>
</evidence>
<organism evidence="3 4">
    <name type="scientific">Microbacterium hydrocarbonoxydans</name>
    <dbReference type="NCBI Taxonomy" id="273678"/>
    <lineage>
        <taxon>Bacteria</taxon>
        <taxon>Bacillati</taxon>
        <taxon>Actinomycetota</taxon>
        <taxon>Actinomycetes</taxon>
        <taxon>Micrococcales</taxon>
        <taxon>Microbacteriaceae</taxon>
        <taxon>Microbacterium</taxon>
    </lineage>
</organism>
<evidence type="ECO:0000313" key="3">
    <source>
        <dbReference type="EMBL" id="KJL46838.1"/>
    </source>
</evidence>
<dbReference type="EMBL" id="JYJB01000010">
    <property type="protein sequence ID" value="KJL46838.1"/>
    <property type="molecule type" value="Genomic_DNA"/>
</dbReference>
<reference evidence="3 4" key="1">
    <citation type="submission" date="2015-02" db="EMBL/GenBank/DDBJ databases">
        <title>Draft genome sequences of ten Microbacterium spp. with emphasis on heavy metal contaminated environments.</title>
        <authorList>
            <person name="Corretto E."/>
        </authorList>
    </citation>
    <scope>NUCLEOTIDE SEQUENCE [LARGE SCALE GENOMIC DNA]</scope>
    <source>
        <strain evidence="3 4">SA35</strain>
    </source>
</reference>
<dbReference type="OrthoDB" id="3389322at2"/>
<keyword evidence="1" id="KW-1133">Transmembrane helix</keyword>
<evidence type="ECO:0000259" key="2">
    <source>
        <dbReference type="Pfam" id="PF13559"/>
    </source>
</evidence>